<evidence type="ECO:0000313" key="1">
    <source>
        <dbReference type="EMBL" id="EAP87784.1"/>
    </source>
</evidence>
<dbReference type="Proteomes" id="UP000002297">
    <property type="component" value="Chromosome"/>
</dbReference>
<dbReference type="KEGG" id="cat:CA2559_03475"/>
<evidence type="ECO:0000313" key="2">
    <source>
        <dbReference type="Proteomes" id="UP000002297"/>
    </source>
</evidence>
<name>A3U6B7_CROAH</name>
<reference evidence="1 2" key="1">
    <citation type="journal article" date="2010" name="J. Bacteriol.">
        <title>The complete genome sequence of Croceibacter atlanticus HTCC2559T.</title>
        <authorList>
            <person name="Oh H.M."/>
            <person name="Kang I."/>
            <person name="Ferriera S."/>
            <person name="Giovannoni S.J."/>
            <person name="Cho J.C."/>
        </authorList>
    </citation>
    <scope>NUCLEOTIDE SEQUENCE [LARGE SCALE GENOMIC DNA]</scope>
    <source>
        <strain evidence="2">ATCC BAA-628 / HTCC2559 / KCTC 12090</strain>
    </source>
</reference>
<organism evidence="1 2">
    <name type="scientific">Croceibacter atlanticus (strain ATCC BAA-628 / JCM 21780 / CIP 108009 / IAM 15332 / KCTC 12090 / HTCC2559)</name>
    <dbReference type="NCBI Taxonomy" id="216432"/>
    <lineage>
        <taxon>Bacteria</taxon>
        <taxon>Pseudomonadati</taxon>
        <taxon>Bacteroidota</taxon>
        <taxon>Flavobacteriia</taxon>
        <taxon>Flavobacteriales</taxon>
        <taxon>Flavobacteriaceae</taxon>
        <taxon>Croceibacter</taxon>
    </lineage>
</organism>
<protein>
    <submittedName>
        <fullName evidence="1">Recombinase A</fullName>
    </submittedName>
</protein>
<dbReference type="EMBL" id="CP002046">
    <property type="protein sequence ID" value="EAP87784.1"/>
    <property type="molecule type" value="Genomic_DNA"/>
</dbReference>
<dbReference type="HOGENOM" id="CLU_3396058_0_0_10"/>
<accession>A3U6B7</accession>
<dbReference type="AlphaFoldDB" id="A3U6B7"/>
<gene>
    <name evidence="1" type="ordered locus">CA2559_03475</name>
</gene>
<dbReference type="STRING" id="216432.CA2559_03475"/>
<keyword evidence="2" id="KW-1185">Reference proteome</keyword>
<sequence length="31" mass="3237">MKFFQKTIILNSSGSCKAAILLGCSFKADGG</sequence>
<proteinExistence type="predicted"/>